<dbReference type="EMBL" id="BAABBM010000001">
    <property type="protein sequence ID" value="GAA3907989.1"/>
    <property type="molecule type" value="Genomic_DNA"/>
</dbReference>
<keyword evidence="2" id="KW-0456">Lyase</keyword>
<dbReference type="RefSeq" id="WP_344700307.1">
    <property type="nucleotide sequence ID" value="NZ_BAABBM010000001.1"/>
</dbReference>
<keyword evidence="1" id="KW-0408">Iron</keyword>
<dbReference type="PANTHER" id="PTHR36577:SF3">
    <property type="entry name" value="DUF521 DOMAIN PROTEIN (AFU_ORTHOLOGUE AFUA_6G00490)"/>
    <property type="match status" value="1"/>
</dbReference>
<evidence type="ECO:0000256" key="2">
    <source>
        <dbReference type="ARBA" id="ARBA00023239"/>
    </source>
</evidence>
<comment type="caution">
    <text evidence="4">The sequence shown here is derived from an EMBL/GenBank/DDBJ whole genome shotgun (WGS) entry which is preliminary data.</text>
</comment>
<dbReference type="InterPro" id="IPR036008">
    <property type="entry name" value="Aconitase_4Fe-4S_dom"/>
</dbReference>
<evidence type="ECO:0000256" key="1">
    <source>
        <dbReference type="ARBA" id="ARBA00023004"/>
    </source>
</evidence>
<sequence>MAMKLTTYQQEMLDGKHGETKQFCMERLSDFGKAVEAEEMVDLVLVLNACPIYSEDRRNPETAEKLAAYDLGHSALYDPIFKMKDAHVADETGTACGNDPYFVQLDKVEEKGYPWNFEIPGKGSFKVDDEMVDDFRAGYDKLLDHGWLPWLSCNPYLNTRIPKMGEYAASSESSAACYINTILSARTNRESPVNTVYCAYTGCMPKYGTHLDENRAAKCIVELDDEVRDNVKGMADFGALGACIAAKAENRIMAVLNLPKNLSAGATKNLISCASPGMNDPMLHLMGITPESPTLEAAFKGNMPKNPERYKVTMDDIIEMYQYLNNLAPAPGPDRAKPVDIVIVGCPHATFDEVREVARLIKGKKVKEGVQLWVQTDTPTYFMAQQYGDTKAIEDAGGKIYHQTCMAMTPFRHYPENIVIATSSFKYVKLGAGFGSEGTTWIYGNPESIVMAAVTGVFTPTARWDYWNRPREERLASEKDRPLYEVPVPMIG</sequence>
<feature type="domain" description="Phosphomevalonate dehydratase large subunit-like" evidence="3">
    <location>
        <begin position="3"/>
        <end position="436"/>
    </location>
</feature>
<evidence type="ECO:0000313" key="5">
    <source>
        <dbReference type="Proteomes" id="UP001500827"/>
    </source>
</evidence>
<evidence type="ECO:0000259" key="3">
    <source>
        <dbReference type="Pfam" id="PF04412"/>
    </source>
</evidence>
<dbReference type="InterPro" id="IPR015931">
    <property type="entry name" value="Acnase/IPM_dHydase_lsu_aba_1/3"/>
</dbReference>
<evidence type="ECO:0000313" key="4">
    <source>
        <dbReference type="EMBL" id="GAA3907989.1"/>
    </source>
</evidence>
<name>A0ABP7LVW3_9SPHN</name>
<dbReference type="PANTHER" id="PTHR36577">
    <property type="entry name" value="DUF521 DOMAIN PROTEIN (AFU_ORTHOLOGUE AFUA_6G00490)"/>
    <property type="match status" value="1"/>
</dbReference>
<dbReference type="Pfam" id="PF04412">
    <property type="entry name" value="AcnX"/>
    <property type="match status" value="1"/>
</dbReference>
<accession>A0ABP7LVW3</accession>
<reference evidence="5" key="1">
    <citation type="journal article" date="2019" name="Int. J. Syst. Evol. Microbiol.">
        <title>The Global Catalogue of Microorganisms (GCM) 10K type strain sequencing project: providing services to taxonomists for standard genome sequencing and annotation.</title>
        <authorList>
            <consortium name="The Broad Institute Genomics Platform"/>
            <consortium name="The Broad Institute Genome Sequencing Center for Infectious Disease"/>
            <person name="Wu L."/>
            <person name="Ma J."/>
        </authorList>
    </citation>
    <scope>NUCLEOTIDE SEQUENCE [LARGE SCALE GENOMIC DNA]</scope>
    <source>
        <strain evidence="5">JCM 17543</strain>
    </source>
</reference>
<protein>
    <submittedName>
        <fullName evidence="4">Aconitase X catalytic domain-containing protein</fullName>
    </submittedName>
</protein>
<dbReference type="Proteomes" id="UP001500827">
    <property type="component" value="Unassembled WGS sequence"/>
</dbReference>
<dbReference type="InterPro" id="IPR007506">
    <property type="entry name" value="PMDh-L-like_dom"/>
</dbReference>
<dbReference type="Gene3D" id="3.30.499.10">
    <property type="entry name" value="Aconitase, domain 3"/>
    <property type="match status" value="1"/>
</dbReference>
<keyword evidence="5" id="KW-1185">Reference proteome</keyword>
<organism evidence="4 5">
    <name type="scientific">Sphingomonas limnosediminicola</name>
    <dbReference type="NCBI Taxonomy" id="940133"/>
    <lineage>
        <taxon>Bacteria</taxon>
        <taxon>Pseudomonadati</taxon>
        <taxon>Pseudomonadota</taxon>
        <taxon>Alphaproteobacteria</taxon>
        <taxon>Sphingomonadales</taxon>
        <taxon>Sphingomonadaceae</taxon>
        <taxon>Sphingomonas</taxon>
    </lineage>
</organism>
<proteinExistence type="predicted"/>
<gene>
    <name evidence="4" type="ORF">GCM10022276_27970</name>
</gene>
<dbReference type="SUPFAM" id="SSF53732">
    <property type="entry name" value="Aconitase iron-sulfur domain"/>
    <property type="match status" value="1"/>
</dbReference>